<keyword evidence="1" id="KW-0472">Membrane</keyword>
<dbReference type="AlphaFoldDB" id="A0A9P4QIL7"/>
<gene>
    <name evidence="2" type="ORF">EJ04DRAFT_120272</name>
</gene>
<evidence type="ECO:0000313" key="3">
    <source>
        <dbReference type="Proteomes" id="UP000799444"/>
    </source>
</evidence>
<proteinExistence type="predicted"/>
<evidence type="ECO:0000313" key="2">
    <source>
        <dbReference type="EMBL" id="KAF2727998.1"/>
    </source>
</evidence>
<protein>
    <submittedName>
        <fullName evidence="2">Uncharacterized protein</fullName>
    </submittedName>
</protein>
<sequence length="93" mass="11003">MTLDRESGMILLFRSSNHIIYILHMICFAGMSRSLSFAVTYRSDVRRRCTWRHRRGGGWSSYRLHVTHSIPRYINPRRAAVESFLFTRIITVL</sequence>
<dbReference type="Proteomes" id="UP000799444">
    <property type="component" value="Unassembled WGS sequence"/>
</dbReference>
<name>A0A9P4QIL7_9PLEO</name>
<evidence type="ECO:0000256" key="1">
    <source>
        <dbReference type="SAM" id="Phobius"/>
    </source>
</evidence>
<organism evidence="2 3">
    <name type="scientific">Polyplosphaeria fusca</name>
    <dbReference type="NCBI Taxonomy" id="682080"/>
    <lineage>
        <taxon>Eukaryota</taxon>
        <taxon>Fungi</taxon>
        <taxon>Dikarya</taxon>
        <taxon>Ascomycota</taxon>
        <taxon>Pezizomycotina</taxon>
        <taxon>Dothideomycetes</taxon>
        <taxon>Pleosporomycetidae</taxon>
        <taxon>Pleosporales</taxon>
        <taxon>Tetraplosphaeriaceae</taxon>
        <taxon>Polyplosphaeria</taxon>
    </lineage>
</organism>
<comment type="caution">
    <text evidence="2">The sequence shown here is derived from an EMBL/GenBank/DDBJ whole genome shotgun (WGS) entry which is preliminary data.</text>
</comment>
<feature type="transmembrane region" description="Helical" evidence="1">
    <location>
        <begin position="20"/>
        <end position="41"/>
    </location>
</feature>
<keyword evidence="1" id="KW-1133">Transmembrane helix</keyword>
<accession>A0A9P4QIL7</accession>
<keyword evidence="3" id="KW-1185">Reference proteome</keyword>
<dbReference type="EMBL" id="ML996300">
    <property type="protein sequence ID" value="KAF2727998.1"/>
    <property type="molecule type" value="Genomic_DNA"/>
</dbReference>
<reference evidence="2" key="1">
    <citation type="journal article" date="2020" name="Stud. Mycol.">
        <title>101 Dothideomycetes genomes: a test case for predicting lifestyles and emergence of pathogens.</title>
        <authorList>
            <person name="Haridas S."/>
            <person name="Albert R."/>
            <person name="Binder M."/>
            <person name="Bloem J."/>
            <person name="Labutti K."/>
            <person name="Salamov A."/>
            <person name="Andreopoulos B."/>
            <person name="Baker S."/>
            <person name="Barry K."/>
            <person name="Bills G."/>
            <person name="Bluhm B."/>
            <person name="Cannon C."/>
            <person name="Castanera R."/>
            <person name="Culley D."/>
            <person name="Daum C."/>
            <person name="Ezra D."/>
            <person name="Gonzalez J."/>
            <person name="Henrissat B."/>
            <person name="Kuo A."/>
            <person name="Liang C."/>
            <person name="Lipzen A."/>
            <person name="Lutzoni F."/>
            <person name="Magnuson J."/>
            <person name="Mondo S."/>
            <person name="Nolan M."/>
            <person name="Ohm R."/>
            <person name="Pangilinan J."/>
            <person name="Park H.-J."/>
            <person name="Ramirez L."/>
            <person name="Alfaro M."/>
            <person name="Sun H."/>
            <person name="Tritt A."/>
            <person name="Yoshinaga Y."/>
            <person name="Zwiers L.-H."/>
            <person name="Turgeon B."/>
            <person name="Goodwin S."/>
            <person name="Spatafora J."/>
            <person name="Crous P."/>
            <person name="Grigoriev I."/>
        </authorList>
    </citation>
    <scope>NUCLEOTIDE SEQUENCE</scope>
    <source>
        <strain evidence="2">CBS 125425</strain>
    </source>
</reference>
<keyword evidence="1" id="KW-0812">Transmembrane</keyword>